<evidence type="ECO:0000313" key="2">
    <source>
        <dbReference type="EMBL" id="SET79382.1"/>
    </source>
</evidence>
<protein>
    <recommendedName>
        <fullName evidence="1">DUF7281 domain-containing protein</fullName>
    </recommendedName>
</protein>
<feature type="domain" description="DUF7281" evidence="1">
    <location>
        <begin position="114"/>
        <end position="285"/>
    </location>
</feature>
<reference evidence="2 3" key="1">
    <citation type="submission" date="2016-10" db="EMBL/GenBank/DDBJ databases">
        <authorList>
            <person name="de Groot N.N."/>
        </authorList>
    </citation>
    <scope>NUCLEOTIDE SEQUENCE [LARGE SCALE GENOMIC DNA]</scope>
    <source>
        <strain evidence="2 3">DSM 25947</strain>
    </source>
</reference>
<dbReference type="Proteomes" id="UP000181981">
    <property type="component" value="Unassembled WGS sequence"/>
</dbReference>
<accession>A0A1I0H6Q9</accession>
<sequence>MNSKPLSLSFARCLIRMQDGEQLNASEVKSKNLLKRFCEDGIIQKRALGNRRSGYVCTNAEVLQNYLRVQNGILSLENYIAEFENDTSDGESSLGASKSTKTFRVKSLQGFFIKAINSEMSISGKIIQPEPQGIELFVHQPEHLQISKTALVVGIENPECFLKFEKLAHLFPQQELVIIMRYMSNSPNRWLQTISNNYLHFGDFDPAGLSIYIHEYRRHLPNHRCDYFITPNIEQLISRYGLSDLYDQQIHLLENIDREQFPEIDKLLDILDTQKKGLEQERLLAIV</sequence>
<dbReference type="Pfam" id="PF23947">
    <property type="entry name" value="DUF7281"/>
    <property type="match status" value="1"/>
</dbReference>
<dbReference type="RefSeq" id="WP_139178156.1">
    <property type="nucleotide sequence ID" value="NZ_FOHT01000023.1"/>
</dbReference>
<name>A0A1I0H6Q9_9BACT</name>
<organism evidence="2 3">
    <name type="scientific">Draconibacterium orientale</name>
    <dbReference type="NCBI Taxonomy" id="1168034"/>
    <lineage>
        <taxon>Bacteria</taxon>
        <taxon>Pseudomonadati</taxon>
        <taxon>Bacteroidota</taxon>
        <taxon>Bacteroidia</taxon>
        <taxon>Marinilabiliales</taxon>
        <taxon>Prolixibacteraceae</taxon>
        <taxon>Draconibacterium</taxon>
    </lineage>
</organism>
<dbReference type="InterPro" id="IPR055705">
    <property type="entry name" value="DUF7281"/>
</dbReference>
<evidence type="ECO:0000259" key="1">
    <source>
        <dbReference type="Pfam" id="PF23947"/>
    </source>
</evidence>
<dbReference type="EMBL" id="FOHT01000023">
    <property type="protein sequence ID" value="SET79382.1"/>
    <property type="molecule type" value="Genomic_DNA"/>
</dbReference>
<gene>
    <name evidence="2" type="ORF">SAMN05444285_12380</name>
</gene>
<proteinExistence type="predicted"/>
<evidence type="ECO:0000313" key="3">
    <source>
        <dbReference type="Proteomes" id="UP000181981"/>
    </source>
</evidence>
<dbReference type="AlphaFoldDB" id="A0A1I0H6Q9"/>
<dbReference type="OrthoDB" id="9811427at2"/>